<dbReference type="AlphaFoldDB" id="A0A0J6CE46"/>
<proteinExistence type="predicted"/>
<protein>
    <submittedName>
        <fullName evidence="1">Uncharacterized protein</fullName>
    </submittedName>
</protein>
<gene>
    <name evidence="1" type="ORF">ACM15_22395</name>
</gene>
<reference evidence="1 2" key="1">
    <citation type="submission" date="2015-06" db="EMBL/GenBank/DDBJ databases">
        <title>Draft Genome Sequence of Parabacteroides goldsteinii with Putative Novel Metallo-Beta-Lactamases Isolated from a Blood Culture from a Human Patient.</title>
        <authorList>
            <person name="Krogh T.J."/>
            <person name="Agergaard C.N."/>
            <person name="Moller-Jensen J."/>
            <person name="Justesen U.S."/>
        </authorList>
    </citation>
    <scope>NUCLEOTIDE SEQUENCE [LARGE SCALE GENOMIC DNA]</scope>
    <source>
        <strain evidence="1 2">910340</strain>
    </source>
</reference>
<accession>A0A0J6CE46</accession>
<sequence>MIRLYNNSLCLWPSAYTDFSVASTPWKEGKGDLVRSVGKNSLLLLNLPPDKRGLIHENDISSLILRFAPVRCNKARIIINGARDVPQLSEIGFYKALEEEI</sequence>
<name>A0A0J6CE46_9BACT</name>
<dbReference type="RefSeq" id="WP_048317413.1">
    <property type="nucleotide sequence ID" value="NZ_AP031410.1"/>
</dbReference>
<comment type="caution">
    <text evidence="1">The sequence shown here is derived from an EMBL/GenBank/DDBJ whole genome shotgun (WGS) entry which is preliminary data.</text>
</comment>
<evidence type="ECO:0000313" key="1">
    <source>
        <dbReference type="EMBL" id="KMM31490.1"/>
    </source>
</evidence>
<evidence type="ECO:0000313" key="2">
    <source>
        <dbReference type="Proteomes" id="UP000036166"/>
    </source>
</evidence>
<dbReference type="EMBL" id="LFJV01000097">
    <property type="protein sequence ID" value="KMM31490.1"/>
    <property type="molecule type" value="Genomic_DNA"/>
</dbReference>
<dbReference type="Gene3D" id="3.20.20.80">
    <property type="entry name" value="Glycosidases"/>
    <property type="match status" value="2"/>
</dbReference>
<organism evidence="1 2">
    <name type="scientific">Parabacteroides goldsteinii</name>
    <dbReference type="NCBI Taxonomy" id="328812"/>
    <lineage>
        <taxon>Bacteria</taxon>
        <taxon>Pseudomonadati</taxon>
        <taxon>Bacteroidota</taxon>
        <taxon>Bacteroidia</taxon>
        <taxon>Bacteroidales</taxon>
        <taxon>Tannerellaceae</taxon>
        <taxon>Parabacteroides</taxon>
    </lineage>
</organism>
<dbReference type="Proteomes" id="UP000036166">
    <property type="component" value="Unassembled WGS sequence"/>
</dbReference>
<dbReference type="PATRIC" id="fig|328812.4.peg.5830"/>